<reference evidence="2 3" key="1">
    <citation type="submission" date="2019-06" db="EMBL/GenBank/DDBJ databases">
        <authorList>
            <person name="De-Chao Zhang Q."/>
        </authorList>
    </citation>
    <scope>NUCLEOTIDE SEQUENCE [LARGE SCALE GENOMIC DNA]</scope>
    <source>
        <strain evidence="2 3">KN1116</strain>
    </source>
</reference>
<protein>
    <recommendedName>
        <fullName evidence="1">Bacteriophage T5 Orf172 DNA-binding domain-containing protein</fullName>
    </recommendedName>
</protein>
<dbReference type="InterPro" id="IPR027417">
    <property type="entry name" value="P-loop_NTPase"/>
</dbReference>
<keyword evidence="3" id="KW-1185">Reference proteome</keyword>
<organism evidence="2 3">
    <name type="scientific">Microcella pacifica</name>
    <dbReference type="NCBI Taxonomy" id="2591847"/>
    <lineage>
        <taxon>Bacteria</taxon>
        <taxon>Bacillati</taxon>
        <taxon>Actinomycetota</taxon>
        <taxon>Actinomycetes</taxon>
        <taxon>Micrococcales</taxon>
        <taxon>Microbacteriaceae</taxon>
        <taxon>Microcella</taxon>
    </lineage>
</organism>
<comment type="caution">
    <text evidence="2">The sequence shown here is derived from an EMBL/GenBank/DDBJ whole genome shotgun (WGS) entry which is preliminary data.</text>
</comment>
<dbReference type="Proteomes" id="UP000818266">
    <property type="component" value="Unassembled WGS sequence"/>
</dbReference>
<evidence type="ECO:0000313" key="3">
    <source>
        <dbReference type="Proteomes" id="UP000818266"/>
    </source>
</evidence>
<accession>A0A9E5MJU5</accession>
<dbReference type="AlphaFoldDB" id="A0A9E5MJU5"/>
<dbReference type="RefSeq" id="WP_152581984.1">
    <property type="nucleotide sequence ID" value="NZ_JAVJPO010000019.1"/>
</dbReference>
<evidence type="ECO:0000259" key="1">
    <source>
        <dbReference type="SMART" id="SM00974"/>
    </source>
</evidence>
<gene>
    <name evidence="2" type="ORF">FK219_000780</name>
</gene>
<sequence length="809" mass="90660">MTNYIYAYTHTGKSTKWRRGDLRGAFEIKVGETRNPGIERVRQQVGTAFPGLHGVDILFHSEKAQRPDGSDFSDRDVHGVLTSHGVVKTGGEWFAATQHEVLAAIRSLQHGIGFEPTRVHDFAMRPEQMRAVDATAAFFESHDDGAAKYLWNAKMRFGKTFTTYQLAKRMGWTKMLILTYKPAVRSAWRDDLLSHVDFVDWQYVDASIPSTMADSMLENGRPTAWFASFQDVIGRGPDGQPKEKNQTLHLVDWDCIVIDEFHFGASTAAAREIYDPQDRAELALAQLLEKAADESSDTEADVVPDLDVGLKTRCHLHLSGTPFRAITNGDYDDSQVFTWTYIDEQRAKTSWPPAKGANPYDELPPLEMYTYAMGAAADNFADDGEFAGFDLNTYFKAKKIGEAYEFDKPDNVLAFLDLIRGKKSLPSRIVDGADNDAEFPYESARFTDAVRHSVWFMQDVASCEAMATILRADPFFSSFEIYVAAGTKAKIGAAALEPAREAIRRADETAKSGSITLSCGKLMTGVTVPEWASIFMLRSLKAPESYFQAAFRVQSPWKVDGQIKKHVAYVFEFDPNRALSLVALYGTELANNSPDRKETQASVLGELINFLPIFAVDGGRMERLDVTAILDWAHGGIGANSLARRWRSVDLYNLNGVTMDRLLNDADLIAELEQIEDFRSIREEAERIVTASKKLGTVKREGGGAAEQRKPKKEIAEKRKNIREKLKKVSAKVLIFMYLTDFREERLAHVIESLDTDLFVRSTGLSLESYRKLTEIGVIDVGNMTDAIQKFRYFEKKSIEAMVDSQPVT</sequence>
<dbReference type="SMART" id="SM00974">
    <property type="entry name" value="T5orf172"/>
    <property type="match status" value="1"/>
</dbReference>
<dbReference type="EMBL" id="VIKT02000001">
    <property type="protein sequence ID" value="NHF61786.1"/>
    <property type="molecule type" value="Genomic_DNA"/>
</dbReference>
<name>A0A9E5MJU5_9MICO</name>
<dbReference type="InterPro" id="IPR018306">
    <property type="entry name" value="Phage_T5_Orf172_DNA-bd"/>
</dbReference>
<dbReference type="SUPFAM" id="SSF52540">
    <property type="entry name" value="P-loop containing nucleoside triphosphate hydrolases"/>
    <property type="match status" value="1"/>
</dbReference>
<evidence type="ECO:0000313" key="2">
    <source>
        <dbReference type="EMBL" id="NHF61786.1"/>
    </source>
</evidence>
<feature type="domain" description="Bacteriophage T5 Orf172 DNA-binding" evidence="1">
    <location>
        <begin position="22"/>
        <end position="108"/>
    </location>
</feature>
<proteinExistence type="predicted"/>
<reference evidence="2 3" key="2">
    <citation type="submission" date="2020-03" db="EMBL/GenBank/DDBJ databases">
        <title>Chryseoglobus sp. isolated from a deep-sea seamount.</title>
        <authorList>
            <person name="Zhang D.-C."/>
        </authorList>
    </citation>
    <scope>NUCLEOTIDE SEQUENCE [LARGE SCALE GENOMIC DNA]</scope>
    <source>
        <strain evidence="2 3">KN1116</strain>
    </source>
</reference>
<dbReference type="OrthoDB" id="9813673at2"/>
<dbReference type="Gene3D" id="3.40.50.300">
    <property type="entry name" value="P-loop containing nucleotide triphosphate hydrolases"/>
    <property type="match status" value="1"/>
</dbReference>